<sequence length="89" mass="10259">MWLEFLRRARRCPGVIKFIICEAREGLKAAVVHFVRNVMEHAGRTGWRVVLAFVATAFAQDMPQGASQLWRNVKGAEVHRSWIKGNRLR</sequence>
<geneLocation type="plasmid" evidence="2">
    <name>prccge525c</name>
</geneLocation>
<dbReference type="Proteomes" id="UP000282195">
    <property type="component" value="Plasmid pRCCGE525c"/>
</dbReference>
<evidence type="ECO:0008006" key="3">
    <source>
        <dbReference type="Google" id="ProtNLM"/>
    </source>
</evidence>
<reference evidence="1 2" key="1">
    <citation type="submission" date="2018-10" db="EMBL/GenBank/DDBJ databases">
        <title>Rhizobium etli, R. leguminosarum and a new Rhizobium genospecies from Phaseolus dumosus.</title>
        <authorList>
            <person name="Ramirez-Puebla S.T."/>
            <person name="Rogel-Hernandez M.A."/>
            <person name="Guerrero G."/>
            <person name="Ormeno-Orrillo E."/>
            <person name="Martinez-Romero J.C."/>
            <person name="Negrete-Yankelevich S."/>
            <person name="Martinez-Romero E."/>
        </authorList>
    </citation>
    <scope>NUCLEOTIDE SEQUENCE [LARGE SCALE GENOMIC DNA]</scope>
    <source>
        <strain evidence="1 2">CCGE525</strain>
        <plasmid evidence="2">prccge525c</plasmid>
    </source>
</reference>
<organism evidence="1 2">
    <name type="scientific">Rhizobium jaguaris</name>
    <dbReference type="NCBI Taxonomy" id="1312183"/>
    <lineage>
        <taxon>Bacteria</taxon>
        <taxon>Pseudomonadati</taxon>
        <taxon>Pseudomonadota</taxon>
        <taxon>Alphaproteobacteria</taxon>
        <taxon>Hyphomicrobiales</taxon>
        <taxon>Rhizobiaceae</taxon>
        <taxon>Rhizobium/Agrobacterium group</taxon>
        <taxon>Rhizobium</taxon>
    </lineage>
</organism>
<dbReference type="AlphaFoldDB" id="A0A387FUS7"/>
<accession>A0A387FUS7</accession>
<dbReference type="EMBL" id="CP032695">
    <property type="protein sequence ID" value="AYG62429.1"/>
    <property type="molecule type" value="Genomic_DNA"/>
</dbReference>
<dbReference type="KEGG" id="rjg:CCGE525_26985"/>
<evidence type="ECO:0000313" key="2">
    <source>
        <dbReference type="Proteomes" id="UP000282195"/>
    </source>
</evidence>
<keyword evidence="1" id="KW-0614">Plasmid</keyword>
<gene>
    <name evidence="1" type="ORF">CCGE525_26985</name>
</gene>
<protein>
    <recommendedName>
        <fullName evidence="3">Mutator family transposase</fullName>
    </recommendedName>
</protein>
<proteinExistence type="predicted"/>
<name>A0A387FUS7_9HYPH</name>
<evidence type="ECO:0000313" key="1">
    <source>
        <dbReference type="EMBL" id="AYG62429.1"/>
    </source>
</evidence>
<keyword evidence="2" id="KW-1185">Reference proteome</keyword>
<dbReference type="OrthoDB" id="165209at2"/>